<keyword evidence="3" id="KW-0804">Transcription</keyword>
<sequence length="260" mass="29415">MTSNPPSDSGRNRIQAVDNAFEIILALREKEWTGVSELANELELPKSTVHVYLSTLHDIGFLTKKEGKYRLSLRFLELGGNIRQQIDIFRTARHQIDELSNRTGEVANLGVEENGWRVLLYSAEPPEGLFDNAPTGEFKPMHWTALGKALLAQCSDERIEEIVEREGLPAATDHTITDPNRLFEEIERIRERGYSIEDEEHHESIKAIGVPVKHVSDPPLRTAVSISGPKSRIGEGDKVEDLLQEIQSTVNVIELEYEYY</sequence>
<dbReference type="PROSITE" id="PS51078">
    <property type="entry name" value="ICLR_ED"/>
    <property type="match status" value="1"/>
</dbReference>
<dbReference type="Pfam" id="PF01614">
    <property type="entry name" value="IclR_C"/>
    <property type="match status" value="1"/>
</dbReference>
<reference evidence="6 7" key="1">
    <citation type="journal article" date="2019" name="Int. J. Syst. Evol. Microbiol.">
        <title>The Global Catalogue of Microorganisms (GCM) 10K type strain sequencing project: providing services to taxonomists for standard genome sequencing and annotation.</title>
        <authorList>
            <consortium name="The Broad Institute Genomics Platform"/>
            <consortium name="The Broad Institute Genome Sequencing Center for Infectious Disease"/>
            <person name="Wu L."/>
            <person name="Ma J."/>
        </authorList>
    </citation>
    <scope>NUCLEOTIDE SEQUENCE [LARGE SCALE GENOMIC DNA]</scope>
    <source>
        <strain evidence="6 7">GX21</strain>
    </source>
</reference>
<dbReference type="InterPro" id="IPR014757">
    <property type="entry name" value="Tscrpt_reg_IclR_C"/>
</dbReference>
<keyword evidence="2" id="KW-0238">DNA-binding</keyword>
<proteinExistence type="predicted"/>
<dbReference type="GeneID" id="96953565"/>
<feature type="domain" description="IclR-ED" evidence="5">
    <location>
        <begin position="74"/>
        <end position="259"/>
    </location>
</feature>
<dbReference type="InterPro" id="IPR036390">
    <property type="entry name" value="WH_DNA-bd_sf"/>
</dbReference>
<name>A0ABD5ZYL9_9EURY</name>
<keyword evidence="1" id="KW-0805">Transcription regulation</keyword>
<evidence type="ECO:0000259" key="4">
    <source>
        <dbReference type="PROSITE" id="PS51077"/>
    </source>
</evidence>
<feature type="domain" description="HTH iclR-type" evidence="4">
    <location>
        <begin position="14"/>
        <end position="73"/>
    </location>
</feature>
<organism evidence="6 7">
    <name type="scientific">Haloplanus litoreus</name>
    <dbReference type="NCBI Taxonomy" id="767515"/>
    <lineage>
        <taxon>Archaea</taxon>
        <taxon>Methanobacteriati</taxon>
        <taxon>Methanobacteriota</taxon>
        <taxon>Stenosarchaea group</taxon>
        <taxon>Halobacteria</taxon>
        <taxon>Halobacteriales</taxon>
        <taxon>Haloferacaceae</taxon>
        <taxon>Haloplanus</taxon>
    </lineage>
</organism>
<dbReference type="GO" id="GO:0003677">
    <property type="term" value="F:DNA binding"/>
    <property type="evidence" value="ECO:0007669"/>
    <property type="project" value="UniProtKB-KW"/>
</dbReference>
<comment type="caution">
    <text evidence="6">The sequence shown here is derived from an EMBL/GenBank/DDBJ whole genome shotgun (WGS) entry which is preliminary data.</text>
</comment>
<evidence type="ECO:0000259" key="5">
    <source>
        <dbReference type="PROSITE" id="PS51078"/>
    </source>
</evidence>
<dbReference type="SUPFAM" id="SSF55781">
    <property type="entry name" value="GAF domain-like"/>
    <property type="match status" value="1"/>
</dbReference>
<dbReference type="InterPro" id="IPR029016">
    <property type="entry name" value="GAF-like_dom_sf"/>
</dbReference>
<evidence type="ECO:0000256" key="3">
    <source>
        <dbReference type="ARBA" id="ARBA00023163"/>
    </source>
</evidence>
<dbReference type="PROSITE" id="PS51077">
    <property type="entry name" value="HTH_ICLR"/>
    <property type="match status" value="1"/>
</dbReference>
<dbReference type="PANTHER" id="PTHR30136">
    <property type="entry name" value="HELIX-TURN-HELIX TRANSCRIPTIONAL REGULATOR, ICLR FAMILY"/>
    <property type="match status" value="1"/>
</dbReference>
<dbReference type="RefSeq" id="WP_379703430.1">
    <property type="nucleotide sequence ID" value="NZ_JBHTAT010000001.1"/>
</dbReference>
<evidence type="ECO:0000313" key="6">
    <source>
        <dbReference type="EMBL" id="MFC7255217.1"/>
    </source>
</evidence>
<evidence type="ECO:0000256" key="1">
    <source>
        <dbReference type="ARBA" id="ARBA00023015"/>
    </source>
</evidence>
<dbReference type="InterPro" id="IPR036388">
    <property type="entry name" value="WH-like_DNA-bd_sf"/>
</dbReference>
<dbReference type="SMART" id="SM00346">
    <property type="entry name" value="HTH_ICLR"/>
    <property type="match status" value="1"/>
</dbReference>
<protein>
    <submittedName>
        <fullName evidence="6">IclR family transcriptional regulator</fullName>
    </submittedName>
</protein>
<dbReference type="Gene3D" id="1.10.10.10">
    <property type="entry name" value="Winged helix-like DNA-binding domain superfamily/Winged helix DNA-binding domain"/>
    <property type="match status" value="1"/>
</dbReference>
<dbReference type="PANTHER" id="PTHR30136:SF35">
    <property type="entry name" value="HTH-TYPE TRANSCRIPTIONAL REGULATOR RV1719"/>
    <property type="match status" value="1"/>
</dbReference>
<dbReference type="GO" id="GO:0006355">
    <property type="term" value="P:regulation of DNA-templated transcription"/>
    <property type="evidence" value="ECO:0007669"/>
    <property type="project" value="UniProtKB-ARBA"/>
</dbReference>
<accession>A0ABD5ZYL9</accession>
<dbReference type="AlphaFoldDB" id="A0ABD5ZYL9"/>
<dbReference type="InterPro" id="IPR005471">
    <property type="entry name" value="Tscrpt_reg_IclR_N"/>
</dbReference>
<dbReference type="Gene3D" id="3.30.450.40">
    <property type="match status" value="1"/>
</dbReference>
<dbReference type="SUPFAM" id="SSF46785">
    <property type="entry name" value="Winged helix' DNA-binding domain"/>
    <property type="match status" value="1"/>
</dbReference>
<dbReference type="Pfam" id="PF09339">
    <property type="entry name" value="HTH_IclR"/>
    <property type="match status" value="1"/>
</dbReference>
<keyword evidence="7" id="KW-1185">Reference proteome</keyword>
<gene>
    <name evidence="6" type="ORF">ACFQKE_07905</name>
</gene>
<evidence type="ECO:0000313" key="7">
    <source>
        <dbReference type="Proteomes" id="UP001596434"/>
    </source>
</evidence>
<evidence type="ECO:0000256" key="2">
    <source>
        <dbReference type="ARBA" id="ARBA00023125"/>
    </source>
</evidence>
<dbReference type="EMBL" id="JBHTAT010000001">
    <property type="protein sequence ID" value="MFC7255217.1"/>
    <property type="molecule type" value="Genomic_DNA"/>
</dbReference>
<dbReference type="Proteomes" id="UP001596434">
    <property type="component" value="Unassembled WGS sequence"/>
</dbReference>
<dbReference type="InterPro" id="IPR050707">
    <property type="entry name" value="HTH_MetabolicPath_Reg"/>
</dbReference>